<dbReference type="InterPro" id="IPR029039">
    <property type="entry name" value="Flavoprotein-like_sf"/>
</dbReference>
<sequence length="193" mass="20361">MYIVGIGGTLSPSSSSERALHGALDAARRLGAWTEAFTGERMRTLPMYDPVSLERAPAARELVDALRIADGVIISSAAYHGSLSGLLKNTLDYVEDLAREERAYLSDRPIGLISVASGWQGAVHNLAGLRAITHSLRGWPTPYGCVVNTAPTGLPGDPIDQHASDLALVAEQVVTAVGQGCPPARRLVRGSHG</sequence>
<proteinExistence type="predicted"/>
<dbReference type="EC" id="1.-.-.-" evidence="2"/>
<dbReference type="RefSeq" id="WP_367918891.1">
    <property type="nucleotide sequence ID" value="NZ_BAABAC010000016.1"/>
</dbReference>
<gene>
    <name evidence="2" type="ORF">ACFQ3F_02690</name>
</gene>
<evidence type="ECO:0000259" key="1">
    <source>
        <dbReference type="Pfam" id="PF03358"/>
    </source>
</evidence>
<comment type="caution">
    <text evidence="2">The sequence shown here is derived from an EMBL/GenBank/DDBJ whole genome shotgun (WGS) entry which is preliminary data.</text>
</comment>
<protein>
    <submittedName>
        <fullName evidence="2">NADPH-dependent FMN reductase</fullName>
        <ecNumber evidence="2">1.-.-.-</ecNumber>
    </submittedName>
</protein>
<evidence type="ECO:0000313" key="2">
    <source>
        <dbReference type="EMBL" id="MFD1246687.1"/>
    </source>
</evidence>
<dbReference type="Gene3D" id="3.40.50.360">
    <property type="match status" value="1"/>
</dbReference>
<dbReference type="SUPFAM" id="SSF52218">
    <property type="entry name" value="Flavoproteins"/>
    <property type="match status" value="1"/>
</dbReference>
<keyword evidence="2" id="KW-0560">Oxidoreductase</keyword>
<evidence type="ECO:0000313" key="3">
    <source>
        <dbReference type="Proteomes" id="UP001597229"/>
    </source>
</evidence>
<name>A0ABW3VUV6_9ACTN</name>
<dbReference type="GO" id="GO:0016491">
    <property type="term" value="F:oxidoreductase activity"/>
    <property type="evidence" value="ECO:0007669"/>
    <property type="project" value="UniProtKB-KW"/>
</dbReference>
<accession>A0ABW3VUV6</accession>
<dbReference type="Proteomes" id="UP001597229">
    <property type="component" value="Unassembled WGS sequence"/>
</dbReference>
<dbReference type="EMBL" id="JBHTLX010000005">
    <property type="protein sequence ID" value="MFD1246687.1"/>
    <property type="molecule type" value="Genomic_DNA"/>
</dbReference>
<dbReference type="InterPro" id="IPR005025">
    <property type="entry name" value="FMN_Rdtase-like_dom"/>
</dbReference>
<reference evidence="3" key="1">
    <citation type="journal article" date="2019" name="Int. J. Syst. Evol. Microbiol.">
        <title>The Global Catalogue of Microorganisms (GCM) 10K type strain sequencing project: providing services to taxonomists for standard genome sequencing and annotation.</title>
        <authorList>
            <consortium name="The Broad Institute Genomics Platform"/>
            <consortium name="The Broad Institute Genome Sequencing Center for Infectious Disease"/>
            <person name="Wu L."/>
            <person name="Ma J."/>
        </authorList>
    </citation>
    <scope>NUCLEOTIDE SEQUENCE [LARGE SCALE GENOMIC DNA]</scope>
    <source>
        <strain evidence="3">CCUG 52478</strain>
    </source>
</reference>
<feature type="domain" description="NADPH-dependent FMN reductase-like" evidence="1">
    <location>
        <begin position="1"/>
        <end position="146"/>
    </location>
</feature>
<keyword evidence="3" id="KW-1185">Reference proteome</keyword>
<dbReference type="Pfam" id="PF03358">
    <property type="entry name" value="FMN_red"/>
    <property type="match status" value="1"/>
</dbReference>
<organism evidence="2 3">
    <name type="scientific">Nocardioides ginsengisoli</name>
    <dbReference type="NCBI Taxonomy" id="363868"/>
    <lineage>
        <taxon>Bacteria</taxon>
        <taxon>Bacillati</taxon>
        <taxon>Actinomycetota</taxon>
        <taxon>Actinomycetes</taxon>
        <taxon>Propionibacteriales</taxon>
        <taxon>Nocardioidaceae</taxon>
        <taxon>Nocardioides</taxon>
    </lineage>
</organism>